<dbReference type="InterPro" id="IPR011701">
    <property type="entry name" value="MFS"/>
</dbReference>
<dbReference type="RefSeq" id="WP_105413357.1">
    <property type="nucleotide sequence ID" value="NZ_PUIO01000004.1"/>
</dbReference>
<comment type="caution">
    <text evidence="7">The sequence shown here is derived from an EMBL/GenBank/DDBJ whole genome shotgun (WGS) entry which is preliminary data.</text>
</comment>
<keyword evidence="3 5" id="KW-1133">Transmembrane helix</keyword>
<dbReference type="PANTHER" id="PTHR23526">
    <property type="entry name" value="INTEGRAL MEMBRANE TRANSPORT PROTEIN-RELATED"/>
    <property type="match status" value="1"/>
</dbReference>
<organism evidence="7 8">
    <name type="scientific">Rhodococcus opacus</name>
    <name type="common">Nocardia opaca</name>
    <dbReference type="NCBI Taxonomy" id="37919"/>
    <lineage>
        <taxon>Bacteria</taxon>
        <taxon>Bacillati</taxon>
        <taxon>Actinomycetota</taxon>
        <taxon>Actinomycetes</taxon>
        <taxon>Mycobacteriales</taxon>
        <taxon>Nocardiaceae</taxon>
        <taxon>Rhodococcus</taxon>
    </lineage>
</organism>
<dbReference type="InterPro" id="IPR036259">
    <property type="entry name" value="MFS_trans_sf"/>
</dbReference>
<dbReference type="AlphaFoldDB" id="A0A2S8JGM7"/>
<feature type="transmembrane region" description="Helical" evidence="5">
    <location>
        <begin position="276"/>
        <end position="294"/>
    </location>
</feature>
<dbReference type="Gene3D" id="1.20.1250.20">
    <property type="entry name" value="MFS general substrate transporter like domains"/>
    <property type="match status" value="2"/>
</dbReference>
<comment type="subcellular location">
    <subcellularLocation>
        <location evidence="1">Cell membrane</location>
        <topology evidence="1">Multi-pass membrane protein</topology>
    </subcellularLocation>
</comment>
<proteinExistence type="predicted"/>
<dbReference type="Pfam" id="PF07690">
    <property type="entry name" value="MFS_1"/>
    <property type="match status" value="1"/>
</dbReference>
<feature type="transmembrane region" description="Helical" evidence="5">
    <location>
        <begin position="347"/>
        <end position="373"/>
    </location>
</feature>
<reference evidence="8" key="1">
    <citation type="submission" date="2018-02" db="EMBL/GenBank/DDBJ databases">
        <title>Draft genome sequencing of Rhodococcus opacus KU647198.</title>
        <authorList>
            <person name="Zheng B.-X."/>
        </authorList>
    </citation>
    <scope>NUCLEOTIDE SEQUENCE [LARGE SCALE GENOMIC DNA]</scope>
    <source>
        <strain evidence="8">04-OD7</strain>
    </source>
</reference>
<dbReference type="GO" id="GO:0022857">
    <property type="term" value="F:transmembrane transporter activity"/>
    <property type="evidence" value="ECO:0007669"/>
    <property type="project" value="InterPro"/>
</dbReference>
<feature type="transmembrane region" description="Helical" evidence="5">
    <location>
        <begin position="165"/>
        <end position="184"/>
    </location>
</feature>
<evidence type="ECO:0000313" key="7">
    <source>
        <dbReference type="EMBL" id="PQP26170.1"/>
    </source>
</evidence>
<feature type="transmembrane region" description="Helical" evidence="5">
    <location>
        <begin position="214"/>
        <end position="233"/>
    </location>
</feature>
<evidence type="ECO:0000256" key="5">
    <source>
        <dbReference type="SAM" id="Phobius"/>
    </source>
</evidence>
<dbReference type="GO" id="GO:0005886">
    <property type="term" value="C:plasma membrane"/>
    <property type="evidence" value="ECO:0007669"/>
    <property type="project" value="UniProtKB-SubCell"/>
</dbReference>
<dbReference type="EMBL" id="PUIO01000004">
    <property type="protein sequence ID" value="PQP26170.1"/>
    <property type="molecule type" value="Genomic_DNA"/>
</dbReference>
<feature type="transmembrane region" description="Helical" evidence="5">
    <location>
        <begin position="100"/>
        <end position="120"/>
    </location>
</feature>
<gene>
    <name evidence="7" type="ORF">C5613_04890</name>
</gene>
<dbReference type="Proteomes" id="UP000239290">
    <property type="component" value="Unassembled WGS sequence"/>
</dbReference>
<evidence type="ECO:0000256" key="1">
    <source>
        <dbReference type="ARBA" id="ARBA00004651"/>
    </source>
</evidence>
<feature type="transmembrane region" description="Helical" evidence="5">
    <location>
        <begin position="239"/>
        <end position="264"/>
    </location>
</feature>
<feature type="transmembrane region" description="Helical" evidence="5">
    <location>
        <begin position="300"/>
        <end position="326"/>
    </location>
</feature>
<dbReference type="InterPro" id="IPR052528">
    <property type="entry name" value="Sugar_transport-like"/>
</dbReference>
<feature type="transmembrane region" description="Helical" evidence="5">
    <location>
        <begin position="69"/>
        <end position="88"/>
    </location>
</feature>
<evidence type="ECO:0000313" key="8">
    <source>
        <dbReference type="Proteomes" id="UP000239290"/>
    </source>
</evidence>
<dbReference type="SUPFAM" id="SSF103473">
    <property type="entry name" value="MFS general substrate transporter"/>
    <property type="match status" value="1"/>
</dbReference>
<evidence type="ECO:0000256" key="2">
    <source>
        <dbReference type="ARBA" id="ARBA00022692"/>
    </source>
</evidence>
<protein>
    <submittedName>
        <fullName evidence="7">MFS transporter</fullName>
    </submittedName>
</protein>
<feature type="transmembrane region" description="Helical" evidence="5">
    <location>
        <begin position="38"/>
        <end position="57"/>
    </location>
</feature>
<feature type="transmembrane region" description="Helical" evidence="5">
    <location>
        <begin position="132"/>
        <end position="153"/>
    </location>
</feature>
<name>A0A2S8JGM7_RHOOP</name>
<accession>A0A2S8JGM7</accession>
<dbReference type="InterPro" id="IPR020846">
    <property type="entry name" value="MFS_dom"/>
</dbReference>
<evidence type="ECO:0000256" key="3">
    <source>
        <dbReference type="ARBA" id="ARBA00022989"/>
    </source>
</evidence>
<dbReference type="PANTHER" id="PTHR23526:SF4">
    <property type="entry name" value="INTEGRAL MEMBRANE TRANSPORT PROTEIN"/>
    <property type="match status" value="1"/>
</dbReference>
<dbReference type="PROSITE" id="PS50850">
    <property type="entry name" value="MFS"/>
    <property type="match status" value="1"/>
</dbReference>
<evidence type="ECO:0000256" key="4">
    <source>
        <dbReference type="ARBA" id="ARBA00023136"/>
    </source>
</evidence>
<feature type="domain" description="Major facilitator superfamily (MFS) profile" evidence="6">
    <location>
        <begin position="1"/>
        <end position="387"/>
    </location>
</feature>
<evidence type="ECO:0000259" key="6">
    <source>
        <dbReference type="PROSITE" id="PS50850"/>
    </source>
</evidence>
<keyword evidence="4 5" id="KW-0472">Membrane</keyword>
<sequence>MVKHWFLNVCVATALLQAVYHGVRVLVSYRVLALGGDAVTIGVVTALFSLAPLLVAVRIGRAVDRRHAAAVLRTGVVLTSLGVLVIAVSDDLIVLGLGNVILGFGQILVTVAAQGFITLLSPPGELDRGFAGLTLGVSIGQAVGVPLVGLIAAGSSDGGVVETTLALTVMGVVSLAAIPFAWPIRERPQAAESPSKGDRQSVFSMISTTGMRPAVFSSLIVLASVDVVVAYLPVLGHEFGFSVLLVSLLLTARTAASIVSRAFLPWLLTRVPRQKLLISATLCSALPTALLPFVPHPVWMALLLVVAGFFWGIGQPLTMTWVAGLVTAANRAAALSLRLTGNRLGQVLIPLAAGAAAGVAGTSSIFVVTGGLLGTAAVSTWRAVSTY</sequence>
<keyword evidence="2 5" id="KW-0812">Transmembrane</keyword>